<protein>
    <submittedName>
        <fullName evidence="1">Palmitoyltransferase</fullName>
    </submittedName>
</protein>
<organism evidence="1 2">
    <name type="scientific">Entomophthora muscae</name>
    <dbReference type="NCBI Taxonomy" id="34485"/>
    <lineage>
        <taxon>Eukaryota</taxon>
        <taxon>Fungi</taxon>
        <taxon>Fungi incertae sedis</taxon>
        <taxon>Zoopagomycota</taxon>
        <taxon>Entomophthoromycotina</taxon>
        <taxon>Entomophthoromycetes</taxon>
        <taxon>Entomophthorales</taxon>
        <taxon>Entomophthoraceae</taxon>
        <taxon>Entomophthora</taxon>
    </lineage>
</organism>
<gene>
    <name evidence="1" type="primary">YKT6_2</name>
    <name evidence="1" type="ORF">DSO57_1028403</name>
</gene>
<dbReference type="Proteomes" id="UP001165960">
    <property type="component" value="Unassembled WGS sequence"/>
</dbReference>
<keyword evidence="2" id="KW-1185">Reference proteome</keyword>
<comment type="caution">
    <text evidence="1">The sequence shown here is derived from an EMBL/GenBank/DDBJ whole genome shotgun (WGS) entry which is preliminary data.</text>
</comment>
<dbReference type="EMBL" id="QTSX02003020">
    <property type="protein sequence ID" value="KAJ9072357.1"/>
    <property type="molecule type" value="Genomic_DNA"/>
</dbReference>
<evidence type="ECO:0000313" key="2">
    <source>
        <dbReference type="Proteomes" id="UP001165960"/>
    </source>
</evidence>
<sequence>MKILNISIIRNDSKPATTLAAASELSSYGFFHRSSVQEFIIFFAATICERTPAGQRQSVEEQGMFGHVHSRPEGIALMMVTDAEYPSRVAFTLLTKVGDDFIAQVPKTQWRKDIGFSSLQNYLTQYQDPQKADPMMRVQKELDETKIVMHRTIESVLERGEKLDNLVNRSEQLSAQSKMFYKSAKNTNSCCGVM</sequence>
<accession>A0ACC2TCV1</accession>
<proteinExistence type="predicted"/>
<reference evidence="1" key="1">
    <citation type="submission" date="2022-04" db="EMBL/GenBank/DDBJ databases">
        <title>Genome of the entomopathogenic fungus Entomophthora muscae.</title>
        <authorList>
            <person name="Elya C."/>
            <person name="Lovett B.R."/>
            <person name="Lee E."/>
            <person name="Macias A.M."/>
            <person name="Hajek A.E."/>
            <person name="De Bivort B.L."/>
            <person name="Kasson M.T."/>
            <person name="De Fine Licht H.H."/>
            <person name="Stajich J.E."/>
        </authorList>
    </citation>
    <scope>NUCLEOTIDE SEQUENCE</scope>
    <source>
        <strain evidence="1">Berkeley</strain>
    </source>
</reference>
<name>A0ACC2TCV1_9FUNG</name>
<evidence type="ECO:0000313" key="1">
    <source>
        <dbReference type="EMBL" id="KAJ9072357.1"/>
    </source>
</evidence>